<name>A0A4P1QRI2_LUPAN</name>
<feature type="coiled-coil region" evidence="5">
    <location>
        <begin position="297"/>
        <end position="324"/>
    </location>
</feature>
<dbReference type="Gramene" id="OIV92830">
    <property type="protein sequence ID" value="OIV92830"/>
    <property type="gene ID" value="TanjilG_00964"/>
</dbReference>
<feature type="coiled-coil region" evidence="5">
    <location>
        <begin position="603"/>
        <end position="712"/>
    </location>
</feature>
<dbReference type="GO" id="GO:0005652">
    <property type="term" value="C:nuclear lamina"/>
    <property type="evidence" value="ECO:0007669"/>
    <property type="project" value="UniProtKB-SubCell"/>
</dbReference>
<evidence type="ECO:0000313" key="6">
    <source>
        <dbReference type="EMBL" id="OIV92830.1"/>
    </source>
</evidence>
<evidence type="ECO:0000313" key="7">
    <source>
        <dbReference type="Proteomes" id="UP000188354"/>
    </source>
</evidence>
<reference evidence="6 7" key="1">
    <citation type="journal article" date="2017" name="Plant Biotechnol. J.">
        <title>A comprehensive draft genome sequence for lupin (Lupinus angustifolius), an emerging health food: insights into plant-microbe interactions and legume evolution.</title>
        <authorList>
            <person name="Hane J.K."/>
            <person name="Ming Y."/>
            <person name="Kamphuis L.G."/>
            <person name="Nelson M.N."/>
            <person name="Garg G."/>
            <person name="Atkins C.A."/>
            <person name="Bayer P.E."/>
            <person name="Bravo A."/>
            <person name="Bringans S."/>
            <person name="Cannon S."/>
            <person name="Edwards D."/>
            <person name="Foley R."/>
            <person name="Gao L.L."/>
            <person name="Harrison M.J."/>
            <person name="Huang W."/>
            <person name="Hurgobin B."/>
            <person name="Li S."/>
            <person name="Liu C.W."/>
            <person name="McGrath A."/>
            <person name="Morahan G."/>
            <person name="Murray J."/>
            <person name="Weller J."/>
            <person name="Jian J."/>
            <person name="Singh K.B."/>
        </authorList>
    </citation>
    <scope>NUCLEOTIDE SEQUENCE [LARGE SCALE GENOMIC DNA]</scope>
    <source>
        <strain evidence="7">cv. Tanjil</strain>
        <tissue evidence="6">Whole plant</tissue>
    </source>
</reference>
<gene>
    <name evidence="6" type="ORF">TanjilG_00964</name>
</gene>
<comment type="similarity">
    <text evidence="4">Belongs to the CRWN family.</text>
</comment>
<protein>
    <recommendedName>
        <fullName evidence="8">Nuclear matrix constituent protein 1-like protein</fullName>
    </recommendedName>
</protein>
<proteinExistence type="inferred from homology"/>
<evidence type="ECO:0000256" key="2">
    <source>
        <dbReference type="ARBA" id="ARBA00023242"/>
    </source>
</evidence>
<evidence type="ECO:0008006" key="8">
    <source>
        <dbReference type="Google" id="ProtNLM"/>
    </source>
</evidence>
<evidence type="ECO:0000256" key="4">
    <source>
        <dbReference type="ARBA" id="ARBA00024208"/>
    </source>
</evidence>
<dbReference type="PANTHER" id="PTHR31908:SF2">
    <property type="entry name" value="PROTEIN CROWDED NUCLEI 4"/>
    <property type="match status" value="1"/>
</dbReference>
<keyword evidence="2" id="KW-0539">Nucleus</keyword>
<evidence type="ECO:0000256" key="5">
    <source>
        <dbReference type="SAM" id="Coils"/>
    </source>
</evidence>
<keyword evidence="7" id="KW-1185">Reference proteome</keyword>
<dbReference type="GO" id="GO:0006997">
    <property type="term" value="P:nucleus organization"/>
    <property type="evidence" value="ECO:0007669"/>
    <property type="project" value="InterPro"/>
</dbReference>
<evidence type="ECO:0000256" key="1">
    <source>
        <dbReference type="ARBA" id="ARBA00023054"/>
    </source>
</evidence>
<organism evidence="6 7">
    <name type="scientific">Lupinus angustifolius</name>
    <name type="common">Narrow-leaved blue lupine</name>
    <dbReference type="NCBI Taxonomy" id="3871"/>
    <lineage>
        <taxon>Eukaryota</taxon>
        <taxon>Viridiplantae</taxon>
        <taxon>Streptophyta</taxon>
        <taxon>Embryophyta</taxon>
        <taxon>Tracheophyta</taxon>
        <taxon>Spermatophyta</taxon>
        <taxon>Magnoliopsida</taxon>
        <taxon>eudicotyledons</taxon>
        <taxon>Gunneridae</taxon>
        <taxon>Pentapetalae</taxon>
        <taxon>rosids</taxon>
        <taxon>fabids</taxon>
        <taxon>Fabales</taxon>
        <taxon>Fabaceae</taxon>
        <taxon>Papilionoideae</taxon>
        <taxon>50 kb inversion clade</taxon>
        <taxon>genistoids sensu lato</taxon>
        <taxon>core genistoids</taxon>
        <taxon>Genisteae</taxon>
        <taxon>Lupinus</taxon>
    </lineage>
</organism>
<dbReference type="Proteomes" id="UP000188354">
    <property type="component" value="Chromosome LG18"/>
</dbReference>
<sequence>MENPPSITPDSASRFLRSPLSNEGIWNRLKRAGLNEDSVNHKDKSALVSYIANLEAQIYDHQHQMGLLILEKKELASKYGQVKASVDSSEFMHKHDSSMNLSALIEARKREENLKRAVEVKEVCIASLEKALHEIRTECAETKVSAESKFSEAYQLIDEAQKKLTEAEVKLRAAESLQEEANKYNSVADRKLRDVDAREDGLRRQIIAFKSDCDEKEKEMILERQSLSERHKVLQQEQERLLQSQALLNQREDHLFGRSQELDCLKKELEDTKEKFVKEHGAHVDKKTALKLVEANLTRREEVLAKRETELNKKEQELLDFQVKLDSRESDELQKVTAGRESAFRTSKSNFEAELQSQLKLVENEIEMKRRAWELKEVDLKQREDQLLEREGELEVFSTALSEKEKDLLNLSSALEKKDETLRASEEEFELYKALLQKEKEEIEKAKLNLQKSFVSLENDLRQVDNAKDRLKTMKSESVDLSIFEVKLKEEIDLVRSQKLELVAEADKLKAEKAKFETEWELLDEQKEELRKEAEYITEERKAVSTYIKKERDILRQEKENMHSQHTQELKLLACEREEFVNKMAHEHDEWFAKMQQERSNFLQDIEMQKRNLNILIEKRREEVESYLKEREKDFEEEKNNELQHINGLKEKAAKDLEQVSLEMERLHAERTEISLDRQQRNKEWADLSNCIEELKVQRDKLRKQRELLHADRIDIHAQTEELKKLETLRIISDDIAMADMIKYDMESNQQKISAKKKLKQQARTPGDQLNFTKEMDATHISDGFDTPFMHESSVASPLSPNRFSWVKRCTELIFRHSSEKPLMDNEDKAVVSDTYNVSNGQKLLTNDIPLSNVSKRQQTRFSIEEPKVILEVPSPVEDVNRASDFGSEVKKDVKGKNVSLLSDGRHVGRPKRGSENFTTEVGDSLLNARQNKKLRAEEQRYENHLYQGTTCSVIPTQSDGSKSKVQQLSLLSNQTERNTEGTAVVMVDKVIHLSEATSEKVDAIIVPNQEPLEPFE</sequence>
<dbReference type="InterPro" id="IPR040418">
    <property type="entry name" value="CRWN"/>
</dbReference>
<accession>A0A4P1QRI2</accession>
<dbReference type="PANTHER" id="PTHR31908">
    <property type="entry name" value="PROTEIN CROWDED NUCLEI 4"/>
    <property type="match status" value="1"/>
</dbReference>
<dbReference type="EMBL" id="CM007378">
    <property type="protein sequence ID" value="OIV92830.1"/>
    <property type="molecule type" value="Genomic_DNA"/>
</dbReference>
<keyword evidence="1 5" id="KW-0175">Coiled coil</keyword>
<evidence type="ECO:0000256" key="3">
    <source>
        <dbReference type="ARBA" id="ARBA00024186"/>
    </source>
</evidence>
<dbReference type="AlphaFoldDB" id="A0A4P1QRI2"/>
<dbReference type="STRING" id="3871.A0A4P1QRI2"/>
<feature type="coiled-coil region" evidence="5">
    <location>
        <begin position="401"/>
        <end position="533"/>
    </location>
</feature>
<comment type="subcellular location">
    <subcellularLocation>
        <location evidence="3">Nucleus lamina</location>
    </subcellularLocation>
</comment>
<feature type="coiled-coil region" evidence="5">
    <location>
        <begin position="150"/>
        <end position="194"/>
    </location>
</feature>